<dbReference type="RefSeq" id="WP_208664951.1">
    <property type="nucleotide sequence ID" value="NZ_CP041147.1"/>
</dbReference>
<evidence type="ECO:0000256" key="1">
    <source>
        <dbReference type="SAM" id="Phobius"/>
    </source>
</evidence>
<proteinExistence type="predicted"/>
<reference evidence="2 3" key="1">
    <citation type="submission" date="2019-06" db="EMBL/GenBank/DDBJ databases">
        <title>Mycoplasma nasistruthionis sp. nov. str Ms03.</title>
        <authorList>
            <person name="Botes A."/>
        </authorList>
    </citation>
    <scope>NUCLEOTIDE SEQUENCE [LARGE SCALE GENOMIC DNA]</scope>
    <source>
        <strain evidence="2 3">Ms03</strain>
    </source>
</reference>
<keyword evidence="1" id="KW-0472">Membrane</keyword>
<keyword evidence="1" id="KW-1133">Transmembrane helix</keyword>
<keyword evidence="1" id="KW-0812">Transmembrane</keyword>
<accession>A0A4Y6I5W4</accession>
<evidence type="ECO:0000313" key="3">
    <source>
        <dbReference type="Proteomes" id="UP000315201"/>
    </source>
</evidence>
<evidence type="ECO:0000313" key="2">
    <source>
        <dbReference type="EMBL" id="QDF64913.1"/>
    </source>
</evidence>
<dbReference type="AlphaFoldDB" id="A0A4Y6I5W4"/>
<dbReference type="Proteomes" id="UP000315201">
    <property type="component" value="Chromosome"/>
</dbReference>
<organism evidence="2 3">
    <name type="scientific">Mycoplasma nasistruthionis</name>
    <dbReference type="NCBI Taxonomy" id="353852"/>
    <lineage>
        <taxon>Bacteria</taxon>
        <taxon>Bacillati</taxon>
        <taxon>Mycoplasmatota</taxon>
        <taxon>Mollicutes</taxon>
        <taxon>Mycoplasmataceae</taxon>
        <taxon>Mycoplasma</taxon>
    </lineage>
</organism>
<sequence length="552" mass="66633">MNYQLYISIAVIVAILIFLVILSLTYLYFYFRVFSGIILFKIDNLNKRVLRISKRNYLLSTIFDMKAVNFNKFNYVPLSEFLEFFALEDRKFLENYLTNNNTEKKYKNFNINVAQTKKFNLFENCLFFIYRLTKADVKYSIKITPDENGIYECAINWSKSNRLVDKKITLLATSKKVEKNYEKLIKKWSHKNNIVVSFMLRPTYFNKKFDTGELQELYTWMSRYFKISLDKIDIYQYNGFHFFIIKQNKKTNRKINNIVNRFNQNSQLYPYYEIAIFFNNEPIDSETMCFNLLNKLEFGVYNAYYAQINKADNNPYINFDFKNKLDEFEKFRSWFVLHTNIFALYNTADIIMNKYEIKDYSSQKHYNNYLVDFIAKNSKLNDLFKQVPYLKYTYEPIIYKQWNNSILEHPQREFNPKYFFKLSQESFLNEQNQLNIQKESPIILVYTDNFFKHKQLKEKFLHYHEAHIHLGLYINKINNNILNFVSDAKFTSLVIGKEIAQNLYKTDVLYDCINLIKNATENKKLRIIFENIPNSLDELVIDKLKIQYYYQS</sequence>
<dbReference type="EMBL" id="CP041147">
    <property type="protein sequence ID" value="QDF64913.1"/>
    <property type="molecule type" value="Genomic_DNA"/>
</dbReference>
<protein>
    <submittedName>
        <fullName evidence="2">Uncharacterized protein</fullName>
    </submittedName>
</protein>
<feature type="transmembrane region" description="Helical" evidence="1">
    <location>
        <begin position="6"/>
        <end position="31"/>
    </location>
</feature>
<keyword evidence="3" id="KW-1185">Reference proteome</keyword>
<gene>
    <name evidence="2" type="ORF">FIV53_01130</name>
</gene>
<dbReference type="NCBIfam" id="NF045955">
    <property type="entry name" value="MHO_4530_fam"/>
    <property type="match status" value="1"/>
</dbReference>
<name>A0A4Y6I5W4_9MOLU</name>